<dbReference type="InterPro" id="IPR002347">
    <property type="entry name" value="SDR_fam"/>
</dbReference>
<dbReference type="PRINTS" id="PR00081">
    <property type="entry name" value="GDHRDH"/>
</dbReference>
<protein>
    <recommendedName>
        <fullName evidence="5">Retinol dehydrogenase 14</fullName>
    </recommendedName>
</protein>
<evidence type="ECO:0000313" key="4">
    <source>
        <dbReference type="Proteomes" id="UP001153076"/>
    </source>
</evidence>
<sequence length="204" mass="23139">MCVNNITHEIDMLFAGHFELTRMLLKKMVETAEVSGIQGRIVNVSSCIHSWFSGDLLRYLHHITFQPSEYDATRAYALSKLANVLHTKELARRLHEMKGNVTVNSVHPGVVRTRLNREREGFITDLVFFFSSKFMKTVSQGAATTCYVATDPRLENVSGKFFADCNEMIPSKLASNPYEAQRLWVASEIMVSSQNPKTVFDLML</sequence>
<dbReference type="Proteomes" id="UP001153076">
    <property type="component" value="Unassembled WGS sequence"/>
</dbReference>
<dbReference type="PANTHER" id="PTHR24320:SF114">
    <property type="entry name" value="OS03G0115700 PROTEIN"/>
    <property type="match status" value="1"/>
</dbReference>
<keyword evidence="2" id="KW-0560">Oxidoreductase</keyword>
<proteinExistence type="inferred from homology"/>
<comment type="similarity">
    <text evidence="1">Belongs to the short-chain dehydrogenases/reductases (SDR) family.</text>
</comment>
<dbReference type="EMBL" id="JAKOGI010000011">
    <property type="protein sequence ID" value="KAJ8451106.1"/>
    <property type="molecule type" value="Genomic_DNA"/>
</dbReference>
<organism evidence="3 4">
    <name type="scientific">Carnegiea gigantea</name>
    <dbReference type="NCBI Taxonomy" id="171969"/>
    <lineage>
        <taxon>Eukaryota</taxon>
        <taxon>Viridiplantae</taxon>
        <taxon>Streptophyta</taxon>
        <taxon>Embryophyta</taxon>
        <taxon>Tracheophyta</taxon>
        <taxon>Spermatophyta</taxon>
        <taxon>Magnoliopsida</taxon>
        <taxon>eudicotyledons</taxon>
        <taxon>Gunneridae</taxon>
        <taxon>Pentapetalae</taxon>
        <taxon>Caryophyllales</taxon>
        <taxon>Cactineae</taxon>
        <taxon>Cactaceae</taxon>
        <taxon>Cactoideae</taxon>
        <taxon>Echinocereeae</taxon>
        <taxon>Carnegiea</taxon>
    </lineage>
</organism>
<keyword evidence="4" id="KW-1185">Reference proteome</keyword>
<dbReference type="SUPFAM" id="SSF51735">
    <property type="entry name" value="NAD(P)-binding Rossmann-fold domains"/>
    <property type="match status" value="1"/>
</dbReference>
<evidence type="ECO:0008006" key="5">
    <source>
        <dbReference type="Google" id="ProtNLM"/>
    </source>
</evidence>
<comment type="caution">
    <text evidence="3">The sequence shown here is derived from an EMBL/GenBank/DDBJ whole genome shotgun (WGS) entry which is preliminary data.</text>
</comment>
<dbReference type="InterPro" id="IPR036291">
    <property type="entry name" value="NAD(P)-bd_dom_sf"/>
</dbReference>
<reference evidence="3" key="1">
    <citation type="submission" date="2022-04" db="EMBL/GenBank/DDBJ databases">
        <title>Carnegiea gigantea Genome sequencing and assembly v2.</title>
        <authorList>
            <person name="Copetti D."/>
            <person name="Sanderson M.J."/>
            <person name="Burquez A."/>
            <person name="Wojciechowski M.F."/>
        </authorList>
    </citation>
    <scope>NUCLEOTIDE SEQUENCE</scope>
    <source>
        <strain evidence="3">SGP5-SGP5p</strain>
        <tissue evidence="3">Aerial part</tissue>
    </source>
</reference>
<accession>A0A9Q1KUE9</accession>
<evidence type="ECO:0000256" key="1">
    <source>
        <dbReference type="ARBA" id="ARBA00006484"/>
    </source>
</evidence>
<gene>
    <name evidence="3" type="ORF">Cgig2_026915</name>
</gene>
<dbReference type="AlphaFoldDB" id="A0A9Q1KUE9"/>
<dbReference type="OrthoDB" id="191139at2759"/>
<evidence type="ECO:0000313" key="3">
    <source>
        <dbReference type="EMBL" id="KAJ8451106.1"/>
    </source>
</evidence>
<dbReference type="PANTHER" id="PTHR24320">
    <property type="entry name" value="RETINOL DEHYDROGENASE"/>
    <property type="match status" value="1"/>
</dbReference>
<evidence type="ECO:0000256" key="2">
    <source>
        <dbReference type="ARBA" id="ARBA00023002"/>
    </source>
</evidence>
<dbReference type="Gene3D" id="3.40.50.720">
    <property type="entry name" value="NAD(P)-binding Rossmann-like Domain"/>
    <property type="match status" value="1"/>
</dbReference>
<dbReference type="GO" id="GO:0016491">
    <property type="term" value="F:oxidoreductase activity"/>
    <property type="evidence" value="ECO:0007669"/>
    <property type="project" value="UniProtKB-KW"/>
</dbReference>
<name>A0A9Q1KUE9_9CARY</name>